<dbReference type="EMBL" id="GBRH01183565">
    <property type="protein sequence ID" value="JAE14331.1"/>
    <property type="molecule type" value="Transcribed_RNA"/>
</dbReference>
<proteinExistence type="predicted"/>
<reference evidence="1" key="2">
    <citation type="journal article" date="2015" name="Data Brief">
        <title>Shoot transcriptome of the giant reed, Arundo donax.</title>
        <authorList>
            <person name="Barrero R.A."/>
            <person name="Guerrero F.D."/>
            <person name="Moolhuijzen P."/>
            <person name="Goolsby J.A."/>
            <person name="Tidwell J."/>
            <person name="Bellgard S.E."/>
            <person name="Bellgard M.I."/>
        </authorList>
    </citation>
    <scope>NUCLEOTIDE SEQUENCE</scope>
    <source>
        <tissue evidence="1">Shoot tissue taken approximately 20 cm above the soil surface</tissue>
    </source>
</reference>
<dbReference type="EMBL" id="GBRH01185898">
    <property type="protein sequence ID" value="JAE11998.1"/>
    <property type="molecule type" value="Transcribed_RNA"/>
</dbReference>
<name>A0A0A9FVJ1_ARUDO</name>
<reference evidence="1" key="1">
    <citation type="submission" date="2014-09" db="EMBL/GenBank/DDBJ databases">
        <authorList>
            <person name="Magalhaes I.L.F."/>
            <person name="Oliveira U."/>
            <person name="Santos F.R."/>
            <person name="Vidigal T.H.D.A."/>
            <person name="Brescovit A.D."/>
            <person name="Santos A.J."/>
        </authorList>
    </citation>
    <scope>NUCLEOTIDE SEQUENCE</scope>
    <source>
        <tissue evidence="1">Shoot tissue taken approximately 20 cm above the soil surface</tissue>
    </source>
</reference>
<evidence type="ECO:0000313" key="1">
    <source>
        <dbReference type="EMBL" id="JAE14331.1"/>
    </source>
</evidence>
<dbReference type="AlphaFoldDB" id="A0A0A9FVJ1"/>
<organism evidence="1">
    <name type="scientific">Arundo donax</name>
    <name type="common">Giant reed</name>
    <name type="synonym">Donax arundinaceus</name>
    <dbReference type="NCBI Taxonomy" id="35708"/>
    <lineage>
        <taxon>Eukaryota</taxon>
        <taxon>Viridiplantae</taxon>
        <taxon>Streptophyta</taxon>
        <taxon>Embryophyta</taxon>
        <taxon>Tracheophyta</taxon>
        <taxon>Spermatophyta</taxon>
        <taxon>Magnoliopsida</taxon>
        <taxon>Liliopsida</taxon>
        <taxon>Poales</taxon>
        <taxon>Poaceae</taxon>
        <taxon>PACMAD clade</taxon>
        <taxon>Arundinoideae</taxon>
        <taxon>Arundineae</taxon>
        <taxon>Arundo</taxon>
    </lineage>
</organism>
<accession>A0A0A9FVJ1</accession>
<protein>
    <submittedName>
        <fullName evidence="1">Uncharacterized protein</fullName>
    </submittedName>
</protein>
<sequence>MSPFSWPTFYAIQHLRSNRRTIEPAFYLL</sequence>